<proteinExistence type="predicted"/>
<reference evidence="1 2" key="1">
    <citation type="submission" date="2023-05" db="EMBL/GenBank/DDBJ databases">
        <title>Microbacterium dauci sp.nov., Isolated from Carrot Rhizosphere Soil.</title>
        <authorList>
            <person name="Xiao Z."/>
            <person name="Zheng J."/>
        </authorList>
    </citation>
    <scope>NUCLEOTIDE SEQUENCE [LARGE SCALE GENOMIC DNA]</scope>
    <source>
        <strain evidence="1 2">LX3-4</strain>
    </source>
</reference>
<dbReference type="EMBL" id="JASJND010000006">
    <property type="protein sequence ID" value="MDJ1114643.1"/>
    <property type="molecule type" value="Genomic_DNA"/>
</dbReference>
<evidence type="ECO:0000313" key="2">
    <source>
        <dbReference type="Proteomes" id="UP001321481"/>
    </source>
</evidence>
<sequence>MKTDELFLQADAALRSVIDRIDPADLSKPAPQEWTTREDPTFRDIVFAHAYDEAWIPDVLAGKSTADGDPYLEADLLGADPIASYDAINDTATAAVRSGERSEVFRFQYGDYSAEEGFVHMATYRAFQAWLIAKHLGIPFSLSPELIAGLNEHVVPHADEWRQWGVFPPAIDPPADADDETRLLCAVGYWVP</sequence>
<evidence type="ECO:0000313" key="1">
    <source>
        <dbReference type="EMBL" id="MDJ1114643.1"/>
    </source>
</evidence>
<keyword evidence="2" id="KW-1185">Reference proteome</keyword>
<dbReference type="Proteomes" id="UP001321481">
    <property type="component" value="Unassembled WGS sequence"/>
</dbReference>
<protein>
    <recommendedName>
        <fullName evidence="3">Mycothiol-dependent maleylpyruvate isomerase metal-binding domain-containing protein</fullName>
    </recommendedName>
</protein>
<accession>A0ABT6ZFE8</accession>
<gene>
    <name evidence="1" type="ORF">QNI14_09270</name>
</gene>
<name>A0ABT6ZFE8_9MICO</name>
<dbReference type="RefSeq" id="WP_283716310.1">
    <property type="nucleotide sequence ID" value="NZ_JASJND010000006.1"/>
</dbReference>
<comment type="caution">
    <text evidence="1">The sequence shown here is derived from an EMBL/GenBank/DDBJ whole genome shotgun (WGS) entry which is preliminary data.</text>
</comment>
<organism evidence="1 2">
    <name type="scientific">Microbacterium dauci</name>
    <dbReference type="NCBI Taxonomy" id="3048008"/>
    <lineage>
        <taxon>Bacteria</taxon>
        <taxon>Bacillati</taxon>
        <taxon>Actinomycetota</taxon>
        <taxon>Actinomycetes</taxon>
        <taxon>Micrococcales</taxon>
        <taxon>Microbacteriaceae</taxon>
        <taxon>Microbacterium</taxon>
    </lineage>
</organism>
<evidence type="ECO:0008006" key="3">
    <source>
        <dbReference type="Google" id="ProtNLM"/>
    </source>
</evidence>